<dbReference type="InterPro" id="IPR010730">
    <property type="entry name" value="HET"/>
</dbReference>
<sequence>MRLLRTSTFRLESFFNNDIPPYAILSHTWGDEELTLQELQEQSSIYLLEHLYDYSKPDTWGEKHGFIKIAACAAQARKDGFEYMWCDSCCIDKTNSTELSEAINSMYHWYKGHLCYAYLADVPPSPDGAISLKNDAPFTQSRWFTRGWTLQELIAPSSVVFFDKNWNRMGTRSEFASFISDKTGIDRAVLGGEDPQSSSIAKRMSWASQRETTRIEDLAYSLMGLFGVNMPLLYGERDRAFLRLQEEIMKISDDHSLFAWTGPVDPNFAGNFVAVQSGLLASSPAYFSDSRHIVPSGQHGKDDDAFQAPYSMTNKGIRITLPIAKFVSSLGGENDVLAALNCHDETDSRGPLGIYLFHCGGRSYRRSWLNMLIPTSACFMELSGVFKPTDLYVGERAGAVAKERFFQFHFPELPVELSQHGLKLHVVPKPLGWDYVVPSPPLWDPLWNEETRILRCRRGLVCAIYLARDHEYKYEHGHAGHVLLIGIDKQLRPRCNFDNGMDILRMITEYEDKQKRFTRKIRRIKHWRIKEVFRSSGKPRVLNDFELAWKLLWYRSFDESKAKSYGHKVGMTGRDQYILSMITGGRYHWDNWVSGDGERETSLTVDFGSWDYIERPNPHPGQSKFEMVYKKLDINIGTVIEDKEVNGQTMFSLRIITTPESETKGNDHSMTRARNKSIGALEVDLIDSLLKRALG</sequence>
<dbReference type="AlphaFoldDB" id="A0A6A6Q8Q0"/>
<dbReference type="EMBL" id="MU004202">
    <property type="protein sequence ID" value="KAF2488695.1"/>
    <property type="molecule type" value="Genomic_DNA"/>
</dbReference>
<dbReference type="Pfam" id="PF06985">
    <property type="entry name" value="HET"/>
    <property type="match status" value="1"/>
</dbReference>
<dbReference type="OrthoDB" id="20872at2759"/>
<gene>
    <name evidence="3" type="ORF">BU16DRAFT_586905</name>
</gene>
<proteinExistence type="predicted"/>
<name>A0A6A6Q8Q0_9PEZI</name>
<evidence type="ECO:0000259" key="2">
    <source>
        <dbReference type="Pfam" id="PF26640"/>
    </source>
</evidence>
<feature type="domain" description="Heterokaryon incompatibility" evidence="1">
    <location>
        <begin position="22"/>
        <end position="112"/>
    </location>
</feature>
<dbReference type="InterPro" id="IPR058525">
    <property type="entry name" value="DUF8212"/>
</dbReference>
<accession>A0A6A6Q8Q0</accession>
<protein>
    <submittedName>
        <fullName evidence="3">HET-domain-containing protein</fullName>
    </submittedName>
</protein>
<reference evidence="3" key="1">
    <citation type="journal article" date="2020" name="Stud. Mycol.">
        <title>101 Dothideomycetes genomes: a test case for predicting lifestyles and emergence of pathogens.</title>
        <authorList>
            <person name="Haridas S."/>
            <person name="Albert R."/>
            <person name="Binder M."/>
            <person name="Bloem J."/>
            <person name="Labutti K."/>
            <person name="Salamov A."/>
            <person name="Andreopoulos B."/>
            <person name="Baker S."/>
            <person name="Barry K."/>
            <person name="Bills G."/>
            <person name="Bluhm B."/>
            <person name="Cannon C."/>
            <person name="Castanera R."/>
            <person name="Culley D."/>
            <person name="Daum C."/>
            <person name="Ezra D."/>
            <person name="Gonzalez J."/>
            <person name="Henrissat B."/>
            <person name="Kuo A."/>
            <person name="Liang C."/>
            <person name="Lipzen A."/>
            <person name="Lutzoni F."/>
            <person name="Magnuson J."/>
            <person name="Mondo S."/>
            <person name="Nolan M."/>
            <person name="Ohm R."/>
            <person name="Pangilinan J."/>
            <person name="Park H.-J."/>
            <person name="Ramirez L."/>
            <person name="Alfaro M."/>
            <person name="Sun H."/>
            <person name="Tritt A."/>
            <person name="Yoshinaga Y."/>
            <person name="Zwiers L.-H."/>
            <person name="Turgeon B."/>
            <person name="Goodwin S."/>
            <person name="Spatafora J."/>
            <person name="Crous P."/>
            <person name="Grigoriev I."/>
        </authorList>
    </citation>
    <scope>NUCLEOTIDE SEQUENCE</scope>
    <source>
        <strain evidence="3">CBS 269.34</strain>
    </source>
</reference>
<evidence type="ECO:0000313" key="3">
    <source>
        <dbReference type="EMBL" id="KAF2488695.1"/>
    </source>
</evidence>
<feature type="domain" description="DUF8212" evidence="2">
    <location>
        <begin position="239"/>
        <end position="328"/>
    </location>
</feature>
<evidence type="ECO:0000313" key="4">
    <source>
        <dbReference type="Proteomes" id="UP000799750"/>
    </source>
</evidence>
<dbReference type="PANTHER" id="PTHR10622:SF10">
    <property type="entry name" value="HET DOMAIN-CONTAINING PROTEIN"/>
    <property type="match status" value="1"/>
</dbReference>
<organism evidence="3 4">
    <name type="scientific">Lophium mytilinum</name>
    <dbReference type="NCBI Taxonomy" id="390894"/>
    <lineage>
        <taxon>Eukaryota</taxon>
        <taxon>Fungi</taxon>
        <taxon>Dikarya</taxon>
        <taxon>Ascomycota</taxon>
        <taxon>Pezizomycotina</taxon>
        <taxon>Dothideomycetes</taxon>
        <taxon>Pleosporomycetidae</taxon>
        <taxon>Mytilinidiales</taxon>
        <taxon>Mytilinidiaceae</taxon>
        <taxon>Lophium</taxon>
    </lineage>
</organism>
<evidence type="ECO:0000259" key="1">
    <source>
        <dbReference type="Pfam" id="PF06985"/>
    </source>
</evidence>
<dbReference type="Proteomes" id="UP000799750">
    <property type="component" value="Unassembled WGS sequence"/>
</dbReference>
<keyword evidence="4" id="KW-1185">Reference proteome</keyword>
<dbReference type="Pfam" id="PF26640">
    <property type="entry name" value="DUF8212"/>
    <property type="match status" value="1"/>
</dbReference>
<dbReference type="PANTHER" id="PTHR10622">
    <property type="entry name" value="HET DOMAIN-CONTAINING PROTEIN"/>
    <property type="match status" value="1"/>
</dbReference>